<organism evidence="3 5">
    <name type="scientific">Volvox reticuliferus</name>
    <dbReference type="NCBI Taxonomy" id="1737510"/>
    <lineage>
        <taxon>Eukaryota</taxon>
        <taxon>Viridiplantae</taxon>
        <taxon>Chlorophyta</taxon>
        <taxon>core chlorophytes</taxon>
        <taxon>Chlorophyceae</taxon>
        <taxon>CS clade</taxon>
        <taxon>Chlamydomonadales</taxon>
        <taxon>Volvocaceae</taxon>
        <taxon>Volvox</taxon>
    </lineage>
</organism>
<feature type="compositionally biased region" description="Basic residues" evidence="1">
    <location>
        <begin position="160"/>
        <end position="175"/>
    </location>
</feature>
<name>A0A8J4CN02_9CHLO</name>
<evidence type="ECO:0000313" key="5">
    <source>
        <dbReference type="Proteomes" id="UP000747110"/>
    </source>
</evidence>
<evidence type="ECO:0000259" key="2">
    <source>
        <dbReference type="SMART" id="SM01222"/>
    </source>
</evidence>
<gene>
    <name evidence="3" type="ORF">Vretifemale_14052</name>
    <name evidence="4" type="ORF">Vretimale_13350</name>
</gene>
<protein>
    <recommendedName>
        <fullName evidence="2">Formiminotransferase N-terminal subdomain domain-containing protein</fullName>
    </recommendedName>
</protein>
<sequence length="400" mass="44115">MKLCSLSLQNIFADYCSRRCAPYFAVRSHASMHRHEIDSALGCNVYISEGRNENIINRLQAEADATQGVALANIFVDKSYNRTGFTLVSTQADRLTNAVVRLSRAALRLLDLRSHAATHPRLGVVDHISLHPLGSVVRRSSAHPHPAPAPWPLQPEDHYYHHHHHHQHRHRQGNHHQHESQQLHYHQHHQHQHHHQVQNTHPQGSGGGTGSGHDTVWEPPPPGLTGLAVAASCAQYIAWHLSQEVEGEEPPPSSSSPAAAAAAPAKLEPAPALPVYLYGYAHPSRRCLSEVRRQLGYFRRAADGGWGSDSGTSSSSPQEQQQLLPDPSDLLRFPPDLGPVEPPPQSGLLTIGAVPWVTNYNVPLQDVDLEEAKWLARAVSERGGGLPGVEVRRQPRSIYK</sequence>
<feature type="region of interest" description="Disordered" evidence="1">
    <location>
        <begin position="302"/>
        <end position="343"/>
    </location>
</feature>
<dbReference type="OrthoDB" id="48036at2759"/>
<evidence type="ECO:0000313" key="4">
    <source>
        <dbReference type="EMBL" id="GIM09498.1"/>
    </source>
</evidence>
<dbReference type="PANTHER" id="PTHR12234">
    <property type="entry name" value="FORMIMINOTRANSFERASE-CYCLODEAMINASE"/>
    <property type="match status" value="1"/>
</dbReference>
<accession>A0A8J4CN02</accession>
<dbReference type="Gene3D" id="3.30.990.10">
    <property type="entry name" value="Formiminotransferase, N-terminal subdomain"/>
    <property type="match status" value="2"/>
</dbReference>
<dbReference type="Proteomes" id="UP000747110">
    <property type="component" value="Unassembled WGS sequence"/>
</dbReference>
<feature type="compositionally biased region" description="Low complexity" evidence="1">
    <location>
        <begin position="309"/>
        <end position="331"/>
    </location>
</feature>
<proteinExistence type="predicted"/>
<feature type="compositionally biased region" description="Basic residues" evidence="1">
    <location>
        <begin position="185"/>
        <end position="196"/>
    </location>
</feature>
<dbReference type="PANTHER" id="PTHR12234:SF1">
    <property type="entry name" value="FORMIMINOTRANSFERASE N-TERMINAL SUBDOMAIN-CONTAINING PROTEIN"/>
    <property type="match status" value="1"/>
</dbReference>
<feature type="region of interest" description="Disordered" evidence="1">
    <location>
        <begin position="138"/>
        <end position="224"/>
    </location>
</feature>
<dbReference type="Pfam" id="PF07837">
    <property type="entry name" value="FTCD_N"/>
    <property type="match status" value="1"/>
</dbReference>
<dbReference type="InterPro" id="IPR022384">
    <property type="entry name" value="FormiminoTrfase_cat_dom_sf"/>
</dbReference>
<dbReference type="EMBL" id="BNCQ01000031">
    <property type="protein sequence ID" value="GIM09498.1"/>
    <property type="molecule type" value="Genomic_DNA"/>
</dbReference>
<reference evidence="3" key="1">
    <citation type="journal article" date="2021" name="Proc. Natl. Acad. Sci. U.S.A.">
        <title>Three genomes in the algal genus Volvox reveal the fate of a haploid sex-determining region after a transition to homothallism.</title>
        <authorList>
            <person name="Yamamoto K."/>
            <person name="Hamaji T."/>
            <person name="Kawai-Toyooka H."/>
            <person name="Matsuzaki R."/>
            <person name="Takahashi F."/>
            <person name="Nishimura Y."/>
            <person name="Kawachi M."/>
            <person name="Noguchi H."/>
            <person name="Minakuchi Y."/>
            <person name="Umen J.G."/>
            <person name="Toyoda A."/>
            <person name="Nozaki H."/>
        </authorList>
    </citation>
    <scope>NUCLEOTIDE SEQUENCE</scope>
    <source>
        <strain evidence="4">NIES-3785</strain>
        <strain evidence="3">NIES-3786</strain>
    </source>
</reference>
<dbReference type="EMBL" id="BNCP01000033">
    <property type="protein sequence ID" value="GIL85552.1"/>
    <property type="molecule type" value="Genomic_DNA"/>
</dbReference>
<feature type="domain" description="Formiminotransferase N-terminal subdomain" evidence="2">
    <location>
        <begin position="39"/>
        <end position="355"/>
    </location>
</feature>
<dbReference type="AlphaFoldDB" id="A0A8J4CN02"/>
<dbReference type="SMART" id="SM01222">
    <property type="entry name" value="FTCD_N"/>
    <property type="match status" value="1"/>
</dbReference>
<dbReference type="InterPro" id="IPR037064">
    <property type="entry name" value="Formiminotransferase_N_sf"/>
</dbReference>
<dbReference type="GO" id="GO:0005542">
    <property type="term" value="F:folic acid binding"/>
    <property type="evidence" value="ECO:0007669"/>
    <property type="project" value="InterPro"/>
</dbReference>
<dbReference type="SUPFAM" id="SSF55116">
    <property type="entry name" value="Formiminotransferase domain of formiminotransferase-cyclodeaminase"/>
    <property type="match status" value="2"/>
</dbReference>
<dbReference type="GO" id="GO:0016740">
    <property type="term" value="F:transferase activity"/>
    <property type="evidence" value="ECO:0007669"/>
    <property type="project" value="InterPro"/>
</dbReference>
<evidence type="ECO:0000256" key="1">
    <source>
        <dbReference type="SAM" id="MobiDB-lite"/>
    </source>
</evidence>
<dbReference type="InterPro" id="IPR051623">
    <property type="entry name" value="FTCD"/>
</dbReference>
<keyword evidence="5" id="KW-1185">Reference proteome</keyword>
<dbReference type="InterPro" id="IPR012886">
    <property type="entry name" value="Formiminotransferase_N"/>
</dbReference>
<comment type="caution">
    <text evidence="3">The sequence shown here is derived from an EMBL/GenBank/DDBJ whole genome shotgun (WGS) entry which is preliminary data.</text>
</comment>
<evidence type="ECO:0000313" key="3">
    <source>
        <dbReference type="EMBL" id="GIL85552.1"/>
    </source>
</evidence>
<dbReference type="Proteomes" id="UP000722791">
    <property type="component" value="Unassembled WGS sequence"/>
</dbReference>